<dbReference type="AlphaFoldDB" id="A0A4Y2P4U6"/>
<name>A0A4Y2P4U6_ARAVE</name>
<protein>
    <submittedName>
        <fullName evidence="1">Uncharacterized protein</fullName>
    </submittedName>
</protein>
<organism evidence="1 2">
    <name type="scientific">Araneus ventricosus</name>
    <name type="common">Orbweaver spider</name>
    <name type="synonym">Epeira ventricosa</name>
    <dbReference type="NCBI Taxonomy" id="182803"/>
    <lineage>
        <taxon>Eukaryota</taxon>
        <taxon>Metazoa</taxon>
        <taxon>Ecdysozoa</taxon>
        <taxon>Arthropoda</taxon>
        <taxon>Chelicerata</taxon>
        <taxon>Arachnida</taxon>
        <taxon>Araneae</taxon>
        <taxon>Araneomorphae</taxon>
        <taxon>Entelegynae</taxon>
        <taxon>Araneoidea</taxon>
        <taxon>Araneidae</taxon>
        <taxon>Araneus</taxon>
    </lineage>
</organism>
<dbReference type="EMBL" id="BGPR01290709">
    <property type="protein sequence ID" value="GBN45460.1"/>
    <property type="molecule type" value="Genomic_DNA"/>
</dbReference>
<accession>A0A4Y2P4U6</accession>
<sequence>SGAPAPRRVATSILDQYRVQYDGKYLSVSCKGFISALRRGRGGVRPLELLRSYCLTATTKTPTLDILMAVVMETGHSTAF</sequence>
<gene>
    <name evidence="1" type="ORF">AVEN_178963_1</name>
</gene>
<evidence type="ECO:0000313" key="2">
    <source>
        <dbReference type="Proteomes" id="UP000499080"/>
    </source>
</evidence>
<evidence type="ECO:0000313" key="1">
    <source>
        <dbReference type="EMBL" id="GBN45460.1"/>
    </source>
</evidence>
<dbReference type="Proteomes" id="UP000499080">
    <property type="component" value="Unassembled WGS sequence"/>
</dbReference>
<comment type="caution">
    <text evidence="1">The sequence shown here is derived from an EMBL/GenBank/DDBJ whole genome shotgun (WGS) entry which is preliminary data.</text>
</comment>
<keyword evidence="2" id="KW-1185">Reference proteome</keyword>
<reference evidence="1 2" key="1">
    <citation type="journal article" date="2019" name="Sci. Rep.">
        <title>Orb-weaving spider Araneus ventricosus genome elucidates the spidroin gene catalogue.</title>
        <authorList>
            <person name="Kono N."/>
            <person name="Nakamura H."/>
            <person name="Ohtoshi R."/>
            <person name="Moran D.A.P."/>
            <person name="Shinohara A."/>
            <person name="Yoshida Y."/>
            <person name="Fujiwara M."/>
            <person name="Mori M."/>
            <person name="Tomita M."/>
            <person name="Arakawa K."/>
        </authorList>
    </citation>
    <scope>NUCLEOTIDE SEQUENCE [LARGE SCALE GENOMIC DNA]</scope>
</reference>
<feature type="non-terminal residue" evidence="1">
    <location>
        <position position="1"/>
    </location>
</feature>
<proteinExistence type="predicted"/>